<dbReference type="PROSITE" id="PS51257">
    <property type="entry name" value="PROKAR_LIPOPROTEIN"/>
    <property type="match status" value="1"/>
</dbReference>
<proteinExistence type="inferred from homology"/>
<evidence type="ECO:0000313" key="10">
    <source>
        <dbReference type="Proteomes" id="UP001597452"/>
    </source>
</evidence>
<keyword evidence="4 7" id="KW-0732">Signal</keyword>
<dbReference type="Gene3D" id="3.40.50.2300">
    <property type="match status" value="2"/>
</dbReference>
<dbReference type="PANTHER" id="PTHR34296">
    <property type="entry name" value="TRANSCRIPTIONAL ACTIVATOR PROTEIN MED"/>
    <property type="match status" value="1"/>
</dbReference>
<dbReference type="InterPro" id="IPR003760">
    <property type="entry name" value="PnrA-like"/>
</dbReference>
<feature type="domain" description="ABC transporter substrate-binding protein PnrA-like" evidence="8">
    <location>
        <begin position="30"/>
        <end position="313"/>
    </location>
</feature>
<evidence type="ECO:0000256" key="4">
    <source>
        <dbReference type="ARBA" id="ARBA00022729"/>
    </source>
</evidence>
<evidence type="ECO:0000256" key="6">
    <source>
        <dbReference type="ARBA" id="ARBA00023288"/>
    </source>
</evidence>
<dbReference type="EMBL" id="JBHUMZ010000024">
    <property type="protein sequence ID" value="MFD2639389.1"/>
    <property type="molecule type" value="Genomic_DNA"/>
</dbReference>
<evidence type="ECO:0000256" key="1">
    <source>
        <dbReference type="ARBA" id="ARBA00004193"/>
    </source>
</evidence>
<keyword evidence="10" id="KW-1185">Reference proteome</keyword>
<comment type="caution">
    <text evidence="9">The sequence shown here is derived from an EMBL/GenBank/DDBJ whole genome shotgun (WGS) entry which is preliminary data.</text>
</comment>
<comment type="subcellular location">
    <subcellularLocation>
        <location evidence="1">Cell membrane</location>
        <topology evidence="1">Lipid-anchor</topology>
    </subcellularLocation>
</comment>
<dbReference type="InterPro" id="IPR028082">
    <property type="entry name" value="Peripla_BP_I"/>
</dbReference>
<keyword evidence="3" id="KW-1003">Cell membrane</keyword>
<dbReference type="Proteomes" id="UP001597452">
    <property type="component" value="Unassembled WGS sequence"/>
</dbReference>
<dbReference type="InterPro" id="IPR050957">
    <property type="entry name" value="BMP_lipoprotein"/>
</dbReference>
<protein>
    <submittedName>
        <fullName evidence="9">BMP family ABC transporter substrate-binding protein</fullName>
    </submittedName>
</protein>
<dbReference type="PANTHER" id="PTHR34296:SF2">
    <property type="entry name" value="ABC TRANSPORTER GUANOSINE-BINDING PROTEIN NUPN"/>
    <property type="match status" value="1"/>
</dbReference>
<feature type="chain" id="PRO_5045065062" evidence="7">
    <location>
        <begin position="25"/>
        <end position="316"/>
    </location>
</feature>
<keyword evidence="6" id="KW-0449">Lipoprotein</keyword>
<comment type="similarity">
    <text evidence="2">Belongs to the BMP lipoprotein family.</text>
</comment>
<evidence type="ECO:0000313" key="9">
    <source>
        <dbReference type="EMBL" id="MFD2639389.1"/>
    </source>
</evidence>
<evidence type="ECO:0000256" key="3">
    <source>
        <dbReference type="ARBA" id="ARBA00022475"/>
    </source>
</evidence>
<evidence type="ECO:0000256" key="2">
    <source>
        <dbReference type="ARBA" id="ARBA00008610"/>
    </source>
</evidence>
<accession>A0ABW5QBU1</accession>
<sequence length="316" mass="35760">MKKLLIFILLATSFLLVSCGQVFNTGQLNNVGLLLDGTIHDETWGKGAYLGALEIKEEQNVSILTRENVTTSRETEEQVKDMKRQGVNLVFGHGSDFGTHFNDINETYPGLHFVYFNGNTFDRNITSIHFDGYEMGYFAGVLSAKVTKTNEIGIVSAFQSQPEVQGFFEGVKDTNSNIKVHIRSVFDWYDQQRAMLLFNDLLKENIDIVYPAGDGFNIPIILEAKKQDIYAIGYVSDQYEVAPGTVLTSTVQDIEKIYVDIANQYDEGELPSGVIHYGFDDEYIYLGKYGEAVSDRVKREMDELIERYLETGRLKK</sequence>
<dbReference type="CDD" id="cd06353">
    <property type="entry name" value="PBP1_Med-like"/>
    <property type="match status" value="1"/>
</dbReference>
<evidence type="ECO:0000259" key="8">
    <source>
        <dbReference type="Pfam" id="PF02608"/>
    </source>
</evidence>
<dbReference type="RefSeq" id="WP_377329270.1">
    <property type="nucleotide sequence ID" value="NZ_JBHUMZ010000024.1"/>
</dbReference>
<dbReference type="SUPFAM" id="SSF53822">
    <property type="entry name" value="Periplasmic binding protein-like I"/>
    <property type="match status" value="1"/>
</dbReference>
<gene>
    <name evidence="9" type="ORF">ACFSW4_10965</name>
</gene>
<keyword evidence="5" id="KW-0472">Membrane</keyword>
<feature type="signal peptide" evidence="7">
    <location>
        <begin position="1"/>
        <end position="24"/>
    </location>
</feature>
<name>A0ABW5QBU1_9BACI</name>
<reference evidence="10" key="1">
    <citation type="journal article" date="2019" name="Int. J. Syst. Evol. Microbiol.">
        <title>The Global Catalogue of Microorganisms (GCM) 10K type strain sequencing project: providing services to taxonomists for standard genome sequencing and annotation.</title>
        <authorList>
            <consortium name="The Broad Institute Genomics Platform"/>
            <consortium name="The Broad Institute Genome Sequencing Center for Infectious Disease"/>
            <person name="Wu L."/>
            <person name="Ma J."/>
        </authorList>
    </citation>
    <scope>NUCLEOTIDE SEQUENCE [LARGE SCALE GENOMIC DNA]</scope>
    <source>
        <strain evidence="10">TISTR 1571</strain>
    </source>
</reference>
<evidence type="ECO:0000256" key="7">
    <source>
        <dbReference type="SAM" id="SignalP"/>
    </source>
</evidence>
<organism evidence="9 10">
    <name type="scientific">Piscibacillus salipiscarius</name>
    <dbReference type="NCBI Taxonomy" id="299480"/>
    <lineage>
        <taxon>Bacteria</taxon>
        <taxon>Bacillati</taxon>
        <taxon>Bacillota</taxon>
        <taxon>Bacilli</taxon>
        <taxon>Bacillales</taxon>
        <taxon>Bacillaceae</taxon>
        <taxon>Piscibacillus</taxon>
    </lineage>
</organism>
<evidence type="ECO:0000256" key="5">
    <source>
        <dbReference type="ARBA" id="ARBA00023136"/>
    </source>
</evidence>
<dbReference type="Pfam" id="PF02608">
    <property type="entry name" value="Bmp"/>
    <property type="match status" value="1"/>
</dbReference>